<dbReference type="EMBL" id="JAACJM010000223">
    <property type="protein sequence ID" value="KAF5336746.1"/>
    <property type="molecule type" value="Genomic_DNA"/>
</dbReference>
<dbReference type="GO" id="GO:0016020">
    <property type="term" value="C:membrane"/>
    <property type="evidence" value="ECO:0007669"/>
    <property type="project" value="UniProtKB-SubCell"/>
</dbReference>
<evidence type="ECO:0008006" key="9">
    <source>
        <dbReference type="Google" id="ProtNLM"/>
    </source>
</evidence>
<keyword evidence="3 6" id="KW-1133">Transmembrane helix</keyword>
<evidence type="ECO:0000256" key="3">
    <source>
        <dbReference type="ARBA" id="ARBA00022989"/>
    </source>
</evidence>
<feature type="compositionally biased region" description="Low complexity" evidence="5">
    <location>
        <begin position="372"/>
        <end position="382"/>
    </location>
</feature>
<proteinExistence type="predicted"/>
<dbReference type="InterPro" id="IPR007568">
    <property type="entry name" value="RTA1"/>
</dbReference>
<feature type="transmembrane region" description="Helical" evidence="6">
    <location>
        <begin position="206"/>
        <end position="229"/>
    </location>
</feature>
<feature type="compositionally biased region" description="Basic and acidic residues" evidence="5">
    <location>
        <begin position="402"/>
        <end position="413"/>
    </location>
</feature>
<protein>
    <recommendedName>
        <fullName evidence="9">RTA1-domain-containing protein</fullName>
    </recommendedName>
</protein>
<keyword evidence="8" id="KW-1185">Reference proteome</keyword>
<dbReference type="PANTHER" id="PTHR31465">
    <property type="entry name" value="PROTEIN RTA1-RELATED"/>
    <property type="match status" value="1"/>
</dbReference>
<evidence type="ECO:0000313" key="8">
    <source>
        <dbReference type="Proteomes" id="UP000559256"/>
    </source>
</evidence>
<dbReference type="PANTHER" id="PTHR31465:SF1">
    <property type="entry name" value="PROTEIN RTA1-RELATED"/>
    <property type="match status" value="1"/>
</dbReference>
<reference evidence="7 8" key="1">
    <citation type="journal article" date="2020" name="ISME J.">
        <title>Uncovering the hidden diversity of litter-decomposition mechanisms in mushroom-forming fungi.</title>
        <authorList>
            <person name="Floudas D."/>
            <person name="Bentzer J."/>
            <person name="Ahren D."/>
            <person name="Johansson T."/>
            <person name="Persson P."/>
            <person name="Tunlid A."/>
        </authorList>
    </citation>
    <scope>NUCLEOTIDE SEQUENCE [LARGE SCALE GENOMIC DNA]</scope>
    <source>
        <strain evidence="7 8">CBS 291.85</strain>
    </source>
</reference>
<accession>A0A8H5FHA5</accession>
<dbReference type="AlphaFoldDB" id="A0A8H5FHA5"/>
<comment type="caution">
    <text evidence="7">The sequence shown here is derived from an EMBL/GenBank/DDBJ whole genome shotgun (WGS) entry which is preliminary data.</text>
</comment>
<name>A0A8H5FHA5_9AGAR</name>
<feature type="transmembrane region" description="Helical" evidence="6">
    <location>
        <begin position="47"/>
        <end position="64"/>
    </location>
</feature>
<keyword evidence="2 6" id="KW-0812">Transmembrane</keyword>
<gene>
    <name evidence="7" type="ORF">D9758_016280</name>
</gene>
<evidence type="ECO:0000256" key="6">
    <source>
        <dbReference type="SAM" id="Phobius"/>
    </source>
</evidence>
<feature type="region of interest" description="Disordered" evidence="5">
    <location>
        <begin position="367"/>
        <end position="413"/>
    </location>
</feature>
<keyword evidence="4 6" id="KW-0472">Membrane</keyword>
<dbReference type="OrthoDB" id="3358017at2759"/>
<sequence length="413" mass="45659">MGLIGGAGAQSLNGSQLRLDASTSTGTDTDDDSDRILVAGFIPKNSASIIAIVAYTVSGVIHWIHYFRFWPRRRYMLTLTIGMTGMVMGFILRIAYSANPYWEIHSNPSSISTLIIFIVMSLFILCSPCAFLALDYVLFEHLSQSPTFGLEVSRKCLALPSSLSSPTSRISIVKIFVWADIVTFNFQSTGGGLQTDNPVLSNIGRILVNIGLVLQLISFGFFVYLLLVFGYRIRTSYPHLWHMMNPHGQTFSSTIGLFKTTAIHDWRILFYMLCFSCICIIIRSAFRVVEYAQGYNGFLSTHEGYFYLLDALPLWLAMTQFCFFWPSRFLDTQGMTSASGGPSVDLQTPGKTKLYASHEANHEWIPLEAGQTSTSSSTRSNTPPSPDPDAATNSNVHAHALLGEDRGSEVIGA</sequence>
<evidence type="ECO:0000256" key="4">
    <source>
        <dbReference type="ARBA" id="ARBA00023136"/>
    </source>
</evidence>
<evidence type="ECO:0000256" key="5">
    <source>
        <dbReference type="SAM" id="MobiDB-lite"/>
    </source>
</evidence>
<feature type="transmembrane region" description="Helical" evidence="6">
    <location>
        <begin position="170"/>
        <end position="186"/>
    </location>
</feature>
<feature type="transmembrane region" description="Helical" evidence="6">
    <location>
        <begin position="306"/>
        <end position="325"/>
    </location>
</feature>
<feature type="transmembrane region" description="Helical" evidence="6">
    <location>
        <begin position="111"/>
        <end position="134"/>
    </location>
</feature>
<dbReference type="Pfam" id="PF04479">
    <property type="entry name" value="RTA1"/>
    <property type="match status" value="1"/>
</dbReference>
<comment type="subcellular location">
    <subcellularLocation>
        <location evidence="1">Membrane</location>
        <topology evidence="1">Multi-pass membrane protein</topology>
    </subcellularLocation>
</comment>
<feature type="transmembrane region" description="Helical" evidence="6">
    <location>
        <begin position="268"/>
        <end position="286"/>
    </location>
</feature>
<organism evidence="7 8">
    <name type="scientific">Tetrapyrgos nigripes</name>
    <dbReference type="NCBI Taxonomy" id="182062"/>
    <lineage>
        <taxon>Eukaryota</taxon>
        <taxon>Fungi</taxon>
        <taxon>Dikarya</taxon>
        <taxon>Basidiomycota</taxon>
        <taxon>Agaricomycotina</taxon>
        <taxon>Agaricomycetes</taxon>
        <taxon>Agaricomycetidae</taxon>
        <taxon>Agaricales</taxon>
        <taxon>Marasmiineae</taxon>
        <taxon>Marasmiaceae</taxon>
        <taxon>Tetrapyrgos</taxon>
    </lineage>
</organism>
<evidence type="ECO:0000256" key="1">
    <source>
        <dbReference type="ARBA" id="ARBA00004141"/>
    </source>
</evidence>
<evidence type="ECO:0000256" key="2">
    <source>
        <dbReference type="ARBA" id="ARBA00022692"/>
    </source>
</evidence>
<feature type="transmembrane region" description="Helical" evidence="6">
    <location>
        <begin position="76"/>
        <end position="96"/>
    </location>
</feature>
<evidence type="ECO:0000313" key="7">
    <source>
        <dbReference type="EMBL" id="KAF5336746.1"/>
    </source>
</evidence>
<dbReference type="Proteomes" id="UP000559256">
    <property type="component" value="Unassembled WGS sequence"/>
</dbReference>